<dbReference type="Proteomes" id="UP000808146">
    <property type="component" value="Unassembled WGS sequence"/>
</dbReference>
<reference evidence="2" key="1">
    <citation type="journal article" date="2021" name="Nat. Commun.">
        <title>Connecting structure to function with the recovery of over 1000 high-quality metagenome-assembled genomes from activated sludge using long-read sequencing.</title>
        <authorList>
            <person name="Singleton C.M."/>
            <person name="Petriglieri F."/>
            <person name="Kristensen J.M."/>
            <person name="Kirkegaard R.H."/>
            <person name="Michaelsen T.Y."/>
            <person name="Andersen M.H."/>
            <person name="Kondrotaite Z."/>
            <person name="Karst S.M."/>
            <person name="Dueholm M.S."/>
            <person name="Nielsen P.H."/>
            <person name="Albertsen M."/>
        </authorList>
    </citation>
    <scope>NUCLEOTIDE SEQUENCE [LARGE SCALE GENOMIC DNA]</scope>
</reference>
<proteinExistence type="predicted"/>
<dbReference type="InterPro" id="IPR014825">
    <property type="entry name" value="DNA_alkylation"/>
</dbReference>
<dbReference type="PANTHER" id="PTHR34070:SF1">
    <property type="entry name" value="DNA ALKYLATION REPAIR PROTEIN"/>
    <property type="match status" value="1"/>
</dbReference>
<dbReference type="Gene3D" id="1.25.40.290">
    <property type="entry name" value="ARM repeat domains"/>
    <property type="match status" value="1"/>
</dbReference>
<sequence>MAEQLAAQFQHTLAALADPARAAAMRAYLRDQFPFLGIPTPARRAALKPLLKVDFDQKGLLTVADQLWRLPEREYRYAAIDLLARHVGRLDLSAIAPLLALAQRDPWWETVDGLAGIVGDVVRAARRNDPDAQVTMDAALRHYCLWVRRIAMIHQLGWRLETDRARLFSYAETLAPEGDFFIRKGIGWALRDYARWHPQAVREFVAAMGGGCRRSAHARQRGALRDGCGRPSKEAVVWTCDLSFNYVKINADYRC</sequence>
<dbReference type="Pfam" id="PF08713">
    <property type="entry name" value="DNA_alkylation"/>
    <property type="match status" value="1"/>
</dbReference>
<dbReference type="InterPro" id="IPR042195">
    <property type="entry name" value="ArgJ_beta_C"/>
</dbReference>
<accession>A0A9D7LKZ6</accession>
<dbReference type="InterPro" id="IPR016024">
    <property type="entry name" value="ARM-type_fold"/>
</dbReference>
<dbReference type="PANTHER" id="PTHR34070">
    <property type="entry name" value="ARMADILLO-TYPE FOLD"/>
    <property type="match status" value="1"/>
</dbReference>
<evidence type="ECO:0000313" key="1">
    <source>
        <dbReference type="EMBL" id="MBK8889732.1"/>
    </source>
</evidence>
<dbReference type="Gene3D" id="1.20.1660.10">
    <property type="entry name" value="Hypothetical protein (EF3068)"/>
    <property type="match status" value="1"/>
</dbReference>
<dbReference type="EMBL" id="JADKBR010000003">
    <property type="protein sequence ID" value="MBK8889732.1"/>
    <property type="molecule type" value="Genomic_DNA"/>
</dbReference>
<protein>
    <submittedName>
        <fullName evidence="1">DNA alkylation repair protein</fullName>
    </submittedName>
</protein>
<organism evidence="1 2">
    <name type="scientific">Candidatus Dechloromonas phosphorivorans</name>
    <dbReference type="NCBI Taxonomy" id="2899244"/>
    <lineage>
        <taxon>Bacteria</taxon>
        <taxon>Pseudomonadati</taxon>
        <taxon>Pseudomonadota</taxon>
        <taxon>Betaproteobacteria</taxon>
        <taxon>Rhodocyclales</taxon>
        <taxon>Azonexaceae</taxon>
        <taxon>Dechloromonas</taxon>
    </lineage>
</organism>
<evidence type="ECO:0000313" key="2">
    <source>
        <dbReference type="Proteomes" id="UP000808146"/>
    </source>
</evidence>
<comment type="caution">
    <text evidence="1">The sequence shown here is derived from an EMBL/GenBank/DDBJ whole genome shotgun (WGS) entry which is preliminary data.</text>
</comment>
<dbReference type="SUPFAM" id="SSF48371">
    <property type="entry name" value="ARM repeat"/>
    <property type="match status" value="1"/>
</dbReference>
<dbReference type="Gene3D" id="3.10.20.340">
    <property type="entry name" value="ArgJ beta chain, C-terminal domain"/>
    <property type="match status" value="1"/>
</dbReference>
<name>A0A9D7LKZ6_9RHOO</name>
<dbReference type="AlphaFoldDB" id="A0A9D7LKZ6"/>
<gene>
    <name evidence="1" type="ORF">IPN75_04715</name>
</gene>